<feature type="domain" description="Strawberry notch AAA" evidence="1">
    <location>
        <begin position="433"/>
        <end position="757"/>
    </location>
</feature>
<feature type="non-terminal residue" evidence="2">
    <location>
        <position position="797"/>
    </location>
</feature>
<name>A0ABT3ARV3_9RHOB</name>
<dbReference type="PRINTS" id="PR00507">
    <property type="entry name" value="N12N6MTFRASE"/>
</dbReference>
<evidence type="ECO:0000259" key="1">
    <source>
        <dbReference type="Pfam" id="PF13872"/>
    </source>
</evidence>
<comment type="caution">
    <text evidence="2">The sequence shown here is derived from an EMBL/GenBank/DDBJ whole genome shotgun (WGS) entry which is preliminary data.</text>
</comment>
<organism evidence="2 3">
    <name type="scientific">Ruegeria aquimaris</name>
    <dbReference type="NCBI Taxonomy" id="2984333"/>
    <lineage>
        <taxon>Bacteria</taxon>
        <taxon>Pseudomonadati</taxon>
        <taxon>Pseudomonadota</taxon>
        <taxon>Alphaproteobacteria</taxon>
        <taxon>Rhodobacterales</taxon>
        <taxon>Roseobacteraceae</taxon>
        <taxon>Ruegeria</taxon>
    </lineage>
</organism>
<dbReference type="InterPro" id="IPR039187">
    <property type="entry name" value="SNO_AAA"/>
</dbReference>
<gene>
    <name evidence="2" type="ORF">OE747_24195</name>
</gene>
<dbReference type="InterPro" id="IPR027417">
    <property type="entry name" value="P-loop_NTPase"/>
</dbReference>
<dbReference type="Gene3D" id="3.40.50.150">
    <property type="entry name" value="Vaccinia Virus protein VP39"/>
    <property type="match status" value="1"/>
</dbReference>
<sequence>MNAHPHSAPLAPEAEAPARPEALRFSHNLIQAARTLVPLFEVGRPIDAAALRAAMEDAFGASDTSGAWVWKDAYEATEVAQILMLSRYGALMQRQAASPQAFLTMIERLASLAPSHTRRSEDSVRLQQFSTPLPLAAIVAQAAGFRAEDLVLEPSAGTGMLAIFARIAGAHLALNELAETRRALLGQLFPDAAVSAHDAASIDDRLDRSITPSVVVMNPPFSAANHVEGKFRQATSQHVLSALARLSPGGRLVVITGESFRASTKSFQSTFQRIGQSADVVFSAAIDGKVFARHGTTIDTRLTVIDKRAAGAEATAPVDIEAAYHPICVTTADLLSAVLTHCPERRSPPPCPSSTALSVPSRPTRTNLHALRNAARKETRALAEERAKHPFDDIKTAPLEYLPKAWSEPEGALQDTVYEAYDLQAIRIDGAAEHPTALVQSAAMASVPPPVPSYRPVLPKSLVADGLLSAPQLESVIYAGNAYETHLKGWFKRGEIEGQLMAAVEGDEGAFRLRKGWFLGDGTGCGKGRQVAGIILDNWLQGRRRAVWVSKSDKLIEDARRDWMALGGRESDIVPLSKFRQGSDIRLPEGILFVTYATLRSAEREGKASRLDQVTSWLGDGFDGVIAFDESHAMANAAGEKSDRGDKKASQQGLAGLALQNAVPDARVLYVSATGATVVGNLAYASRLGLWGTGDFPFVTRAEFVAAMEAGGIAAMEMISRDLKALGLYLARSLSYAGVEYEMLVHELSPAQIAIYDSYADAYRTLCAAAHKMANREDAIMRRCPGFIFVFLGFWIS</sequence>
<dbReference type="Gene3D" id="3.40.50.300">
    <property type="entry name" value="P-loop containing nucleotide triphosphate hydrolases"/>
    <property type="match status" value="1"/>
</dbReference>
<dbReference type="EMBL" id="JAOWLB010000044">
    <property type="protein sequence ID" value="MCV2891419.1"/>
    <property type="molecule type" value="Genomic_DNA"/>
</dbReference>
<reference evidence="2 3" key="1">
    <citation type="submission" date="2022-10" db="EMBL/GenBank/DDBJ databases">
        <title>Ruegeria sp. nov., isolated from ocean surface sediments.</title>
        <authorList>
            <person name="He W."/>
            <person name="Xue H.-P."/>
            <person name="Zhang D.-F."/>
        </authorList>
    </citation>
    <scope>NUCLEOTIDE SEQUENCE [LARGE SCALE GENOMIC DNA]</scope>
    <source>
        <strain evidence="2 3">XHP0148</strain>
    </source>
</reference>
<dbReference type="SUPFAM" id="SSF52540">
    <property type="entry name" value="P-loop containing nucleoside triphosphate hydrolases"/>
    <property type="match status" value="1"/>
</dbReference>
<dbReference type="InterPro" id="IPR026741">
    <property type="entry name" value="SNO"/>
</dbReference>
<accession>A0ABT3ARV3</accession>
<dbReference type="Proteomes" id="UP001320899">
    <property type="component" value="Unassembled WGS sequence"/>
</dbReference>
<dbReference type="SUPFAM" id="SSF53335">
    <property type="entry name" value="S-adenosyl-L-methionine-dependent methyltransferases"/>
    <property type="match status" value="1"/>
</dbReference>
<evidence type="ECO:0000313" key="3">
    <source>
        <dbReference type="Proteomes" id="UP001320899"/>
    </source>
</evidence>
<proteinExistence type="predicted"/>
<protein>
    <submittedName>
        <fullName evidence="2">Strawberry notch family protein</fullName>
    </submittedName>
</protein>
<dbReference type="InterPro" id="IPR029063">
    <property type="entry name" value="SAM-dependent_MTases_sf"/>
</dbReference>
<dbReference type="PANTHER" id="PTHR12706">
    <property type="entry name" value="STRAWBERRY NOTCH-RELATED"/>
    <property type="match status" value="1"/>
</dbReference>
<dbReference type="PANTHER" id="PTHR12706:SF30">
    <property type="entry name" value="PROTEIN STRAWBERRY NOTCH-RELATED"/>
    <property type="match status" value="1"/>
</dbReference>
<evidence type="ECO:0000313" key="2">
    <source>
        <dbReference type="EMBL" id="MCV2891419.1"/>
    </source>
</evidence>
<dbReference type="RefSeq" id="WP_263831007.1">
    <property type="nucleotide sequence ID" value="NZ_JAOWLB010000044.1"/>
</dbReference>
<dbReference type="Pfam" id="PF13872">
    <property type="entry name" value="AAA_34"/>
    <property type="match status" value="1"/>
</dbReference>
<keyword evidence="3" id="KW-1185">Reference proteome</keyword>